<feature type="compositionally biased region" description="Polar residues" evidence="1">
    <location>
        <begin position="278"/>
        <end position="294"/>
    </location>
</feature>
<sequence length="472" mass="50296">MATSAGNTSDKDDAITMASPSLNAATPTPAAPTLNTSKPLPPRPGTTKTAATKFAASTTPKTSTPLPSVSAAPKIKIKTKPGASIYSKPLMLTTYDKYVLGFSMTHLWRCPSSAVLVPFFRQNFRAGKHLDMGWGRVSSLAKDEDLMPLERDPDRKLVQPRVDITLMDLNGKALEMARKRVMGVVDKWKARVNVRDENGNGKTGKGKSGKGKNGNGKSAPADNMNNMPILGKPARPKANVSISVTTIQADVLDESLTLTGPGGSKLFSDGPDMDTDFDSASNSDGTSRSKSTISRHSFQSVSMFNLLHCLPSAPSSDPEDPHGSHGQEIKNRTFKLAAECLADDGVLAGCTILGRKYISGGSSSMSRPSSSGTGSGSGSGVKKNGKIKGAQAVHGRTTTGKKPSAWSRGMTWSVMKCYNATGVFGNWADEREMFERGLRENFEFVETRLVGCMLLFNAKGPKRGVDVDVDVE</sequence>
<dbReference type="EMBL" id="CABT02000031">
    <property type="protein sequence ID" value="CCC12783.1"/>
    <property type="molecule type" value="Genomic_DNA"/>
</dbReference>
<accession>F7W5J5</accession>
<protein>
    <submittedName>
        <fullName evidence="2">WGS project CABT00000000 data, contig 2.31</fullName>
    </submittedName>
</protein>
<dbReference type="GeneID" id="10809027"/>
<feature type="compositionally biased region" description="Low complexity" evidence="1">
    <location>
        <begin position="46"/>
        <end position="68"/>
    </location>
</feature>
<gene>
    <name evidence="2" type="ORF">SMAC_07628</name>
</gene>
<feature type="compositionally biased region" description="Low complexity" evidence="1">
    <location>
        <begin position="18"/>
        <end position="37"/>
    </location>
</feature>
<dbReference type="KEGG" id="smp:10809027"/>
<feature type="region of interest" description="Disordered" evidence="1">
    <location>
        <begin position="193"/>
        <end position="225"/>
    </location>
</feature>
<proteinExistence type="predicted"/>
<dbReference type="Proteomes" id="UP000001881">
    <property type="component" value="Unassembled WGS sequence"/>
</dbReference>
<dbReference type="OrthoDB" id="4581457at2759"/>
<dbReference type="AlphaFoldDB" id="F7W5J5"/>
<feature type="compositionally biased region" description="Low complexity" evidence="1">
    <location>
        <begin position="360"/>
        <end position="372"/>
    </location>
</feature>
<feature type="region of interest" description="Disordered" evidence="1">
    <location>
        <begin position="262"/>
        <end position="294"/>
    </location>
</feature>
<comment type="caution">
    <text evidence="2">The sequence shown here is derived from an EMBL/GenBank/DDBJ whole genome shotgun (WGS) entry which is preliminary data.</text>
</comment>
<dbReference type="eggNOG" id="ENOG502SJSY">
    <property type="taxonomic scope" value="Eukaryota"/>
</dbReference>
<evidence type="ECO:0000313" key="3">
    <source>
        <dbReference type="Proteomes" id="UP000001881"/>
    </source>
</evidence>
<organism evidence="2 3">
    <name type="scientific">Sordaria macrospora (strain ATCC MYA-333 / DSM 997 / K(L3346) / K-hell)</name>
    <dbReference type="NCBI Taxonomy" id="771870"/>
    <lineage>
        <taxon>Eukaryota</taxon>
        <taxon>Fungi</taxon>
        <taxon>Dikarya</taxon>
        <taxon>Ascomycota</taxon>
        <taxon>Pezizomycotina</taxon>
        <taxon>Sordariomycetes</taxon>
        <taxon>Sordariomycetidae</taxon>
        <taxon>Sordariales</taxon>
        <taxon>Sordariaceae</taxon>
        <taxon>Sordaria</taxon>
    </lineage>
</organism>
<evidence type="ECO:0000256" key="1">
    <source>
        <dbReference type="SAM" id="MobiDB-lite"/>
    </source>
</evidence>
<evidence type="ECO:0000313" key="2">
    <source>
        <dbReference type="EMBL" id="CCC12783.1"/>
    </source>
</evidence>
<dbReference type="HOGENOM" id="CLU_046029_3_0_1"/>
<feature type="region of interest" description="Disordered" evidence="1">
    <location>
        <begin position="1"/>
        <end position="69"/>
    </location>
</feature>
<name>F7W5J5_SORMK</name>
<reference evidence="2 3" key="1">
    <citation type="journal article" date="2010" name="PLoS Genet.">
        <title>De novo assembly of a 40 Mb eukaryotic genome from short sequence reads: Sordaria macrospora, a model organism for fungal morphogenesis.</title>
        <authorList>
            <person name="Nowrousian M."/>
            <person name="Stajich J."/>
            <person name="Chu M."/>
            <person name="Engh I."/>
            <person name="Espagne E."/>
            <person name="Halliday K."/>
            <person name="Kamerewerd J."/>
            <person name="Kempken F."/>
            <person name="Knab B."/>
            <person name="Kuo H.C."/>
            <person name="Osiewacz H.D."/>
            <person name="Poeggeler S."/>
            <person name="Read N."/>
            <person name="Seiler S."/>
            <person name="Smith K."/>
            <person name="Zickler D."/>
            <person name="Kueck U."/>
            <person name="Freitag M."/>
        </authorList>
    </citation>
    <scope>NUCLEOTIDE SEQUENCE [LARGE SCALE GENOMIC DNA]</scope>
    <source>
        <strain evidence="3">ATCC MYA-333 / DSM 997 / K(L3346) / K-hell</strain>
        <tissue evidence="2">Mycelium</tissue>
    </source>
</reference>
<keyword evidence="3" id="KW-1185">Reference proteome</keyword>
<dbReference type="InParanoid" id="F7W5J5"/>
<feature type="region of interest" description="Disordered" evidence="1">
    <location>
        <begin position="360"/>
        <end position="405"/>
    </location>
</feature>
<dbReference type="VEuPathDB" id="FungiDB:SMAC_07628"/>